<name>D3UHZ8_HELM1</name>
<sequence length="52" mass="5860">MIISKAFCQYFGGIASNPLGFRIRTPPAALCPQMPRRAWLLPAKNFPKKLQN</sequence>
<proteinExistence type="predicted"/>
<accession>D3UHZ8</accession>
<dbReference type="KEGG" id="hms:HMU08640"/>
<organism evidence="1 2">
    <name type="scientific">Helicobacter mustelae (strain ATCC 43772 / CCUG 25715 / CIP 103759 / LMG 18044 / NCTC 12198 / R85-136P)</name>
    <name type="common">Campylobacter mustelae</name>
    <dbReference type="NCBI Taxonomy" id="679897"/>
    <lineage>
        <taxon>Bacteria</taxon>
        <taxon>Pseudomonadati</taxon>
        <taxon>Campylobacterota</taxon>
        <taxon>Epsilonproteobacteria</taxon>
        <taxon>Campylobacterales</taxon>
        <taxon>Helicobacteraceae</taxon>
        <taxon>Helicobacter</taxon>
    </lineage>
</organism>
<dbReference type="AlphaFoldDB" id="D3UHZ8"/>
<dbReference type="STRING" id="679897.HMU08640"/>
<dbReference type="Proteomes" id="UP000001522">
    <property type="component" value="Chromosome"/>
</dbReference>
<evidence type="ECO:0000313" key="2">
    <source>
        <dbReference type="Proteomes" id="UP000001522"/>
    </source>
</evidence>
<keyword evidence="2" id="KW-1185">Reference proteome</keyword>
<dbReference type="EMBL" id="FN555004">
    <property type="protein sequence ID" value="CBG40121.1"/>
    <property type="molecule type" value="Genomic_DNA"/>
</dbReference>
<reference evidence="1 2" key="1">
    <citation type="journal article" date="2010" name="BMC Genomics">
        <title>Comparative genomics and proteomics of Helicobacter mustelae, an ulcerogenic and carcinogenic gastric pathogen.</title>
        <authorList>
            <person name="O'Toole P.W."/>
            <person name="Snelling W.J."/>
            <person name="Canchaya C."/>
            <person name="Forde B.M."/>
            <person name="Hardie K.R."/>
            <person name="Josenhans C."/>
            <person name="Graham R.L.J."/>
            <person name="McMullan G."/>
            <person name="Parkhill J."/>
            <person name="Belda E."/>
            <person name="Bentley S.D."/>
        </authorList>
    </citation>
    <scope>NUCLEOTIDE SEQUENCE [LARGE SCALE GENOMIC DNA]</scope>
    <source>
        <strain evidence="2">ATCC 43772 / LMG 18044 / NCTC 12198 / 12198</strain>
    </source>
</reference>
<dbReference type="HOGENOM" id="CLU_3080557_0_0_7"/>
<protein>
    <submittedName>
        <fullName evidence="1">Uncharacterized protein</fullName>
    </submittedName>
</protein>
<gene>
    <name evidence="1" type="ordered locus">HMU08640</name>
</gene>
<evidence type="ECO:0000313" key="1">
    <source>
        <dbReference type="EMBL" id="CBG40121.1"/>
    </source>
</evidence>